<keyword evidence="1" id="KW-0472">Membrane</keyword>
<proteinExistence type="predicted"/>
<evidence type="ECO:0000313" key="2">
    <source>
        <dbReference type="EMBL" id="AOW04336.1"/>
    </source>
</evidence>
<dbReference type="GeneID" id="94583399"/>
<sequence length="76" mass="8508">MSTVLVVRRDLMHRHDLVDGVVLCYVLYHLHVSLICRQQQAARLNKADIMGSLLQLLAIASLPFFLHALRVLASSG</sequence>
<feature type="transmembrane region" description="Helical" evidence="1">
    <location>
        <begin position="49"/>
        <end position="69"/>
    </location>
</feature>
<dbReference type="EMBL" id="CP017556">
    <property type="protein sequence ID" value="AOW04336.1"/>
    <property type="molecule type" value="Genomic_DNA"/>
</dbReference>
<keyword evidence="1" id="KW-0812">Transmembrane</keyword>
<evidence type="ECO:0000313" key="3">
    <source>
        <dbReference type="Proteomes" id="UP000182444"/>
    </source>
</evidence>
<keyword evidence="1" id="KW-1133">Transmembrane helix</keyword>
<accession>A0A1D8NFD3</accession>
<dbReference type="Proteomes" id="UP000182444">
    <property type="component" value="Chromosome 1D"/>
</dbReference>
<gene>
    <name evidence="2" type="ORF">YALI1_D25175g</name>
</gene>
<dbReference type="VEuPathDB" id="FungiDB:YALI1_D25175g"/>
<evidence type="ECO:0000256" key="1">
    <source>
        <dbReference type="SAM" id="Phobius"/>
    </source>
</evidence>
<dbReference type="AlphaFoldDB" id="A0A1D8NFD3"/>
<name>A0A1D8NFD3_YARLL</name>
<reference evidence="2 3" key="1">
    <citation type="journal article" date="2016" name="PLoS ONE">
        <title>Sequence Assembly of Yarrowia lipolytica Strain W29/CLIB89 Shows Transposable Element Diversity.</title>
        <authorList>
            <person name="Magnan C."/>
            <person name="Yu J."/>
            <person name="Chang I."/>
            <person name="Jahn E."/>
            <person name="Kanomata Y."/>
            <person name="Wu J."/>
            <person name="Zeller M."/>
            <person name="Oakes M."/>
            <person name="Baldi P."/>
            <person name="Sandmeyer S."/>
        </authorList>
    </citation>
    <scope>NUCLEOTIDE SEQUENCE [LARGE SCALE GENOMIC DNA]</scope>
    <source>
        <strain evidence="3">CLIB89(W29)</strain>
    </source>
</reference>
<organism evidence="2 3">
    <name type="scientific">Yarrowia lipolytica</name>
    <name type="common">Candida lipolytica</name>
    <dbReference type="NCBI Taxonomy" id="4952"/>
    <lineage>
        <taxon>Eukaryota</taxon>
        <taxon>Fungi</taxon>
        <taxon>Dikarya</taxon>
        <taxon>Ascomycota</taxon>
        <taxon>Saccharomycotina</taxon>
        <taxon>Dipodascomycetes</taxon>
        <taxon>Dipodascales</taxon>
        <taxon>Dipodascales incertae sedis</taxon>
        <taxon>Yarrowia</taxon>
    </lineage>
</organism>
<dbReference type="RefSeq" id="XP_068138887.1">
    <property type="nucleotide sequence ID" value="XM_068282786.1"/>
</dbReference>
<protein>
    <submittedName>
        <fullName evidence="2">Uncharacterized protein</fullName>
    </submittedName>
</protein>